<proteinExistence type="predicted"/>
<name>A0A126PZF5_ALTMA</name>
<reference evidence="2 3" key="1">
    <citation type="submission" date="2015-12" db="EMBL/GenBank/DDBJ databases">
        <authorList>
            <person name="Shamseldin A."/>
            <person name="Moawad H."/>
            <person name="Abd El-Rahim W.M."/>
            <person name="Sadowsky M.J."/>
        </authorList>
    </citation>
    <scope>NUCLEOTIDE SEQUENCE [LARGE SCALE GENOMIC DNA]</scope>
    <source>
        <strain evidence="2 3">D7</strain>
    </source>
</reference>
<dbReference type="OrthoDB" id="5772010at2"/>
<sequence length="115" mass="12164">MANLDKDEVVAAFTEAYKKANGKAPSIESKSGWYSVDGGKNVRLAQLQEMTASLASGSSDTTSESEEKKAPKKEAKAAAKPAKKKAPSSKKSGFSVKDFWAEKLNAEAPGATLPR</sequence>
<evidence type="ECO:0000313" key="3">
    <source>
        <dbReference type="Proteomes" id="UP000063991"/>
    </source>
</evidence>
<accession>A0A126PZF5</accession>
<gene>
    <name evidence="2" type="ORF">AVL55_09715</name>
</gene>
<evidence type="ECO:0000256" key="1">
    <source>
        <dbReference type="SAM" id="MobiDB-lite"/>
    </source>
</evidence>
<dbReference type="EMBL" id="CP014323">
    <property type="protein sequence ID" value="AMJ98417.1"/>
    <property type="molecule type" value="Genomic_DNA"/>
</dbReference>
<feature type="region of interest" description="Disordered" evidence="1">
    <location>
        <begin position="52"/>
        <end position="92"/>
    </location>
</feature>
<organism evidence="2 3">
    <name type="scientific">Alteromonas macleodii</name>
    <name type="common">Pseudoalteromonas macleodii</name>
    <dbReference type="NCBI Taxonomy" id="28108"/>
    <lineage>
        <taxon>Bacteria</taxon>
        <taxon>Pseudomonadati</taxon>
        <taxon>Pseudomonadota</taxon>
        <taxon>Gammaproteobacteria</taxon>
        <taxon>Alteromonadales</taxon>
        <taxon>Alteromonadaceae</taxon>
        <taxon>Alteromonas/Salinimonas group</taxon>
        <taxon>Alteromonas</taxon>
    </lineage>
</organism>
<feature type="compositionally biased region" description="Low complexity" evidence="1">
    <location>
        <begin position="52"/>
        <end position="62"/>
    </location>
</feature>
<feature type="compositionally biased region" description="Basic and acidic residues" evidence="1">
    <location>
        <begin position="65"/>
        <end position="77"/>
    </location>
</feature>
<evidence type="ECO:0000313" key="2">
    <source>
        <dbReference type="EMBL" id="AMJ98417.1"/>
    </source>
</evidence>
<dbReference type="Proteomes" id="UP000063991">
    <property type="component" value="Chromosome"/>
</dbReference>
<protein>
    <submittedName>
        <fullName evidence="2">Uncharacterized protein</fullName>
    </submittedName>
</protein>
<dbReference type="AlphaFoldDB" id="A0A126PZF5"/>
<dbReference type="RefSeq" id="WP_061094985.1">
    <property type="nucleotide sequence ID" value="NZ_CP014323.1"/>
</dbReference>